<evidence type="ECO:0000313" key="3">
    <source>
        <dbReference type="Proteomes" id="UP001202961"/>
    </source>
</evidence>
<organism evidence="2 3">
    <name type="scientific">Aporhodopirellula aestuarii</name>
    <dbReference type="NCBI Taxonomy" id="2950107"/>
    <lineage>
        <taxon>Bacteria</taxon>
        <taxon>Pseudomonadati</taxon>
        <taxon>Planctomycetota</taxon>
        <taxon>Planctomycetia</taxon>
        <taxon>Pirellulales</taxon>
        <taxon>Pirellulaceae</taxon>
        <taxon>Aporhodopirellula</taxon>
    </lineage>
</organism>
<dbReference type="Proteomes" id="UP001202961">
    <property type="component" value="Unassembled WGS sequence"/>
</dbReference>
<keyword evidence="3" id="KW-1185">Reference proteome</keyword>
<gene>
    <name evidence="2" type="ORF">NB063_04765</name>
</gene>
<sequence>MRTHSMLPIGCWVVAILASTWAVADERRDPAATELTVIVGAAGTDEYQEMFSNWVSQWKQVAENADVPLVVIGESEENTSDFEILQNRMQSIQATEDASHWVILIGHGTHDSRATNFNLRGPDVSAKEFAKWIQRREPATDNSPSHGSIVIVNCASSSGPFVNALSGQGRVIVTATQSGSEQNFARFGKYFADAMRSTESDLDHDDEVSVLEAFLSASKQTQRFYETESRIATEHALIDDNGDGRGTRAETFRGTRAIAKAKDGARIDGNLARRITLAVGTDVDRVKPDPLTKEQIVTRDQLEMQVEALRTRKGEMSEADYYAQLEGVMVQLAEIYHGSAE</sequence>
<feature type="signal peptide" evidence="1">
    <location>
        <begin position="1"/>
        <end position="24"/>
    </location>
</feature>
<comment type="caution">
    <text evidence="2">The sequence shown here is derived from an EMBL/GenBank/DDBJ whole genome shotgun (WGS) entry which is preliminary data.</text>
</comment>
<reference evidence="2 3" key="1">
    <citation type="journal article" date="2022" name="Syst. Appl. Microbiol.">
        <title>Rhodopirellula aestuarii sp. nov., a novel member of the genus Rhodopirellula isolated from brackish sediments collected in the Tagus River estuary, Portugal.</title>
        <authorList>
            <person name="Vitorino I.R."/>
            <person name="Klimek D."/>
            <person name="Calusinska M."/>
            <person name="Lobo-da-Cunha A."/>
            <person name="Vasconcelos V."/>
            <person name="Lage O.M."/>
        </authorList>
    </citation>
    <scope>NUCLEOTIDE SEQUENCE [LARGE SCALE GENOMIC DNA]</scope>
    <source>
        <strain evidence="2 3">ICT_H3.1</strain>
    </source>
</reference>
<keyword evidence="1" id="KW-0732">Signal</keyword>
<name>A0ABT0TZ97_9BACT</name>
<dbReference type="EMBL" id="JAMQBK010000015">
    <property type="protein sequence ID" value="MCM2369931.1"/>
    <property type="molecule type" value="Genomic_DNA"/>
</dbReference>
<evidence type="ECO:0000313" key="2">
    <source>
        <dbReference type="EMBL" id="MCM2369931.1"/>
    </source>
</evidence>
<feature type="chain" id="PRO_5046113241" evidence="1">
    <location>
        <begin position="25"/>
        <end position="341"/>
    </location>
</feature>
<proteinExistence type="predicted"/>
<accession>A0ABT0TZ97</accession>
<protein>
    <submittedName>
        <fullName evidence="2">Uncharacterized protein</fullName>
    </submittedName>
</protein>
<dbReference type="RefSeq" id="WP_250927601.1">
    <property type="nucleotide sequence ID" value="NZ_JAMQBK010000015.1"/>
</dbReference>
<evidence type="ECO:0000256" key="1">
    <source>
        <dbReference type="SAM" id="SignalP"/>
    </source>
</evidence>